<dbReference type="GO" id="GO:0046166">
    <property type="term" value="P:glyceraldehyde-3-phosphate biosynthetic process"/>
    <property type="evidence" value="ECO:0007669"/>
    <property type="project" value="TreeGrafter"/>
</dbReference>
<keyword evidence="3" id="KW-0324">Glycolysis</keyword>
<dbReference type="Gene3D" id="3.20.20.70">
    <property type="entry name" value="Aldolase class I"/>
    <property type="match status" value="1"/>
</dbReference>
<dbReference type="PROSITE" id="PS51440">
    <property type="entry name" value="TIM_2"/>
    <property type="match status" value="1"/>
</dbReference>
<proteinExistence type="inferred from homology"/>
<dbReference type="InterPro" id="IPR013785">
    <property type="entry name" value="Aldolase_TIM"/>
</dbReference>
<dbReference type="GO" id="GO:0006096">
    <property type="term" value="P:glycolytic process"/>
    <property type="evidence" value="ECO:0007669"/>
    <property type="project" value="UniProtKB-UniPathway"/>
</dbReference>
<keyword evidence="3" id="KW-0312">Gluconeogenesis</keyword>
<dbReference type="InterPro" id="IPR000652">
    <property type="entry name" value="Triosephosphate_isomerase"/>
</dbReference>
<dbReference type="Proteomes" id="UP000007484">
    <property type="component" value="Chromosome"/>
</dbReference>
<dbReference type="GO" id="GO:0004807">
    <property type="term" value="F:triose-phosphate isomerase activity"/>
    <property type="evidence" value="ECO:0007669"/>
    <property type="project" value="UniProtKB-EC"/>
</dbReference>
<evidence type="ECO:0000256" key="3">
    <source>
        <dbReference type="RuleBase" id="RU363013"/>
    </source>
</evidence>
<evidence type="ECO:0000256" key="1">
    <source>
        <dbReference type="ARBA" id="ARBA00007422"/>
    </source>
</evidence>
<keyword evidence="2 3" id="KW-0413">Isomerase</keyword>
<evidence type="ECO:0000313" key="4">
    <source>
        <dbReference type="EMBL" id="ADX97615.1"/>
    </source>
</evidence>
<dbReference type="CDD" id="cd00311">
    <property type="entry name" value="TIM"/>
    <property type="match status" value="1"/>
</dbReference>
<name>F0QQ45_MYCSL</name>
<keyword evidence="3" id="KW-0963">Cytoplasm</keyword>
<reference evidence="4 5" key="1">
    <citation type="journal article" date="2011" name="J. Bacteriol.">
        <title>Complete genome sequences of two hemotropic Mycoplasmas, Mycoplasma haemofelis strain Ohio2 and Mycoplasma suis strain Illinois.</title>
        <authorList>
            <person name="Messick J.B."/>
            <person name="Santos A.P."/>
            <person name="Guimaraes A.M."/>
        </authorList>
    </citation>
    <scope>NUCLEOTIDE SEQUENCE [LARGE SCALE GENOMIC DNA]</scope>
    <source>
        <strain evidence="4 5">Illinois</strain>
    </source>
</reference>
<evidence type="ECO:0000256" key="2">
    <source>
        <dbReference type="ARBA" id="ARBA00023235"/>
    </source>
</evidence>
<accession>F0QQ45</accession>
<comment type="similarity">
    <text evidence="1 3">Belongs to the triosephosphate isomerase family.</text>
</comment>
<sequence>MARKVIIGNLKMNLLRHELNFYLTELRKKLQNETPKHKFGLSFPYIYLEKTAEEIGGQLQIFAQDVHHAEKGAYTSFISAPQLSSIKVYSTLIGHSECREMGQTEEIVSKKVRSALLNGLEVIYCCGKDPLKEIKNELFFLNSKTVEKISIAFEPISAIGTGEAMPPEVAVKNLKAIRELAIDMWGESGKKITLLYGGSVNQKNYQSYLSEPAIDGILVGSAALNINSLWEMVMGR</sequence>
<dbReference type="EMBL" id="CP002525">
    <property type="protein sequence ID" value="ADX97615.1"/>
    <property type="molecule type" value="Genomic_DNA"/>
</dbReference>
<dbReference type="SUPFAM" id="SSF51351">
    <property type="entry name" value="Triosephosphate isomerase (TIM)"/>
    <property type="match status" value="1"/>
</dbReference>
<comment type="subunit">
    <text evidence="3">Homodimer.</text>
</comment>
<dbReference type="Pfam" id="PF00121">
    <property type="entry name" value="TIM"/>
    <property type="match status" value="1"/>
</dbReference>
<organism evidence="4 5">
    <name type="scientific">Mycoplasma suis (strain Illinois)</name>
    <dbReference type="NCBI Taxonomy" id="768700"/>
    <lineage>
        <taxon>Bacteria</taxon>
        <taxon>Bacillati</taxon>
        <taxon>Mycoplasmatota</taxon>
        <taxon>Mollicutes</taxon>
        <taxon>Mycoplasmataceae</taxon>
        <taxon>Mycoplasma</taxon>
    </lineage>
</organism>
<dbReference type="GO" id="GO:0006094">
    <property type="term" value="P:gluconeogenesis"/>
    <property type="evidence" value="ECO:0007669"/>
    <property type="project" value="UniProtKB-UniPathway"/>
</dbReference>
<protein>
    <recommendedName>
        <fullName evidence="3">Triosephosphate isomerase</fullName>
        <ecNumber evidence="3">5.3.1.1</ecNumber>
    </recommendedName>
</protein>
<dbReference type="InterPro" id="IPR035990">
    <property type="entry name" value="TIM_sf"/>
</dbReference>
<dbReference type="GO" id="GO:0019563">
    <property type="term" value="P:glycerol catabolic process"/>
    <property type="evidence" value="ECO:0007669"/>
    <property type="project" value="TreeGrafter"/>
</dbReference>
<dbReference type="UniPathway" id="UPA00138"/>
<dbReference type="PANTHER" id="PTHR21139:SF42">
    <property type="entry name" value="TRIOSEPHOSPHATE ISOMERASE"/>
    <property type="match status" value="1"/>
</dbReference>
<dbReference type="PANTHER" id="PTHR21139">
    <property type="entry name" value="TRIOSEPHOSPHATE ISOMERASE"/>
    <property type="match status" value="1"/>
</dbReference>
<dbReference type="HOGENOM" id="CLU_024251_2_3_14"/>
<comment type="catalytic activity">
    <reaction evidence="3">
        <text>D-glyceraldehyde 3-phosphate = dihydroxyacetone phosphate</text>
        <dbReference type="Rhea" id="RHEA:18585"/>
        <dbReference type="ChEBI" id="CHEBI:57642"/>
        <dbReference type="ChEBI" id="CHEBI:59776"/>
        <dbReference type="EC" id="5.3.1.1"/>
    </reaction>
</comment>
<comment type="subcellular location">
    <subcellularLocation>
        <location evidence="3">Cytoplasm</location>
    </subcellularLocation>
</comment>
<gene>
    <name evidence="4" type="primary">tim</name>
    <name evidence="4" type="ordered locus">MSU_0071</name>
</gene>
<dbReference type="STRING" id="768700.MSU_0071"/>
<dbReference type="AlphaFoldDB" id="F0QQ45"/>
<keyword evidence="5" id="KW-1185">Reference proteome</keyword>
<dbReference type="KEGG" id="mss:MSU_0071"/>
<evidence type="ECO:0000313" key="5">
    <source>
        <dbReference type="Proteomes" id="UP000007484"/>
    </source>
</evidence>
<dbReference type="GO" id="GO:0005829">
    <property type="term" value="C:cytosol"/>
    <property type="evidence" value="ECO:0007669"/>
    <property type="project" value="TreeGrafter"/>
</dbReference>
<dbReference type="RefSeq" id="WP_013608763.1">
    <property type="nucleotide sequence ID" value="NC_015155.1"/>
</dbReference>
<comment type="pathway">
    <text evidence="3">Carbohydrate degradation; glycolysis; D-glyceraldehyde 3-phosphate from glycerone phosphate: step 1/1.</text>
</comment>
<dbReference type="UniPathway" id="UPA00109">
    <property type="reaction ID" value="UER00189"/>
</dbReference>
<dbReference type="EC" id="5.3.1.1" evidence="3"/>
<comment type="pathway">
    <text evidence="3">Carbohydrate biosynthesis; gluconeogenesis.</text>
</comment>